<evidence type="ECO:0000313" key="4">
    <source>
        <dbReference type="Proteomes" id="UP000291084"/>
    </source>
</evidence>
<dbReference type="EMBL" id="AP015037">
    <property type="protein sequence ID" value="BAT85191.1"/>
    <property type="molecule type" value="Genomic_DNA"/>
</dbReference>
<dbReference type="SUPFAM" id="SSF56112">
    <property type="entry name" value="Protein kinase-like (PK-like)"/>
    <property type="match status" value="1"/>
</dbReference>
<evidence type="ECO:0000256" key="1">
    <source>
        <dbReference type="ARBA" id="ARBA00009670"/>
    </source>
</evidence>
<feature type="domain" description="ABC1 atypical kinase-like" evidence="2">
    <location>
        <begin position="228"/>
        <end position="287"/>
    </location>
</feature>
<proteinExistence type="inferred from homology"/>
<dbReference type="GO" id="GO:0016020">
    <property type="term" value="C:membrane"/>
    <property type="evidence" value="ECO:0007669"/>
    <property type="project" value="GOC"/>
</dbReference>
<dbReference type="InterPro" id="IPR004147">
    <property type="entry name" value="ABC1_dom"/>
</dbReference>
<dbReference type="PANTHER" id="PTHR10566">
    <property type="entry name" value="CHAPERONE-ACTIVITY OF BC1 COMPLEX CABC1 -RELATED"/>
    <property type="match status" value="1"/>
</dbReference>
<reference evidence="3 4" key="1">
    <citation type="journal article" date="2015" name="Sci. Rep.">
        <title>The power of single molecule real-time sequencing technology in the de novo assembly of a eukaryotic genome.</title>
        <authorList>
            <person name="Sakai H."/>
            <person name="Naito K."/>
            <person name="Ogiso-Tanaka E."/>
            <person name="Takahashi Y."/>
            <person name="Iseki K."/>
            <person name="Muto C."/>
            <person name="Satou K."/>
            <person name="Teruya K."/>
            <person name="Shiroma A."/>
            <person name="Shimoji M."/>
            <person name="Hirano T."/>
            <person name="Itoh T."/>
            <person name="Kaga A."/>
            <person name="Tomooka N."/>
        </authorList>
    </citation>
    <scope>NUCLEOTIDE SEQUENCE [LARGE SCALE GENOMIC DNA]</scope>
    <source>
        <strain evidence="4">cv. Shumari</strain>
    </source>
</reference>
<dbReference type="OrthoDB" id="427480at2759"/>
<sequence length="668" mass="75651">MAMQGCYCHHVKLVTQRRTLDSLSFSGSISVNKLSKNIRTTTCDPSKSNPFPKFLVVRMRQTELPLPASKNGAANGRAVKMVRTTELVNRKTMSANKVEKTVNGSASKVNGTSQVRKRPMPVMTKTVKSRTRTSRELPSLEELKVLSSDEGFSWGNEHYSSWQRSIDVWSFVVSFRIRILLDNSKWAYMRGFTEAKQLGPTFIKLGQLSSTMSDLFPREFVDELVKLQVHRAILHNGEKVVVKVQRPGLKKLFDIDLKNLKLIAEYFQRNEAFGGPLRDWIGIYEECATTSPPSLYCNSPSPSPITFQNRRNVPGDVSVFLIRTEFGTELLVYWDYTALKVLTMEYVPGIKIDQVDTLTSRGYDRLRISSRATEAYLIQILRTGFFHADPHPGNLAIDVDEAIIYYDFGMMGEIKSFTRERLLELFYAMYEKDAKKVMQRLIELRALQPTGDLSSVRRSVQFFLDHLQSQAPDQQQTLSAIGEDLFAIAQDQPFRFPSTFAFVLRAFSTLEGIGYTLNPNFSFARIAAPYAQELLDMRQKHITPPQLVKEIRKQADDARSYTMSMPYRVQRIEEFTKQLEAGDLKLRVRVLESERAARKATTLQMATMYTVLGGNLLNFGITMSNQGNVAMGNGSFIAAEGDASLEEALDEGIIAEENLVEIEVKAEQ</sequence>
<evidence type="ECO:0000313" key="3">
    <source>
        <dbReference type="EMBL" id="BAT85191.1"/>
    </source>
</evidence>
<organism evidence="3 4">
    <name type="scientific">Vigna angularis var. angularis</name>
    <dbReference type="NCBI Taxonomy" id="157739"/>
    <lineage>
        <taxon>Eukaryota</taxon>
        <taxon>Viridiplantae</taxon>
        <taxon>Streptophyta</taxon>
        <taxon>Embryophyta</taxon>
        <taxon>Tracheophyta</taxon>
        <taxon>Spermatophyta</taxon>
        <taxon>Magnoliopsida</taxon>
        <taxon>eudicotyledons</taxon>
        <taxon>Gunneridae</taxon>
        <taxon>Pentapetalae</taxon>
        <taxon>rosids</taxon>
        <taxon>fabids</taxon>
        <taxon>Fabales</taxon>
        <taxon>Fabaceae</taxon>
        <taxon>Papilionoideae</taxon>
        <taxon>50 kb inversion clade</taxon>
        <taxon>NPAAA clade</taxon>
        <taxon>indigoferoid/millettioid clade</taxon>
        <taxon>Phaseoleae</taxon>
        <taxon>Vigna</taxon>
    </lineage>
</organism>
<dbReference type="AlphaFoldDB" id="A0A0S3RX90"/>
<comment type="similarity">
    <text evidence="1">Belongs to the protein kinase superfamily. ADCK protein kinase family.</text>
</comment>
<accession>A0A0S3RX90</accession>
<evidence type="ECO:0000259" key="2">
    <source>
        <dbReference type="Pfam" id="PF03109"/>
    </source>
</evidence>
<dbReference type="Proteomes" id="UP000291084">
    <property type="component" value="Chromosome 4"/>
</dbReference>
<dbReference type="PANTHER" id="PTHR10566:SF113">
    <property type="entry name" value="PROTEIN ACTIVITY OF BC1 COMPLEX KINASE 7, CHLOROPLASTIC"/>
    <property type="match status" value="1"/>
</dbReference>
<dbReference type="InterPro" id="IPR050154">
    <property type="entry name" value="UbiB_kinase"/>
</dbReference>
<dbReference type="CDD" id="cd05121">
    <property type="entry name" value="ABC1_ADCK3-like"/>
    <property type="match status" value="1"/>
</dbReference>
<dbReference type="InterPro" id="IPR011009">
    <property type="entry name" value="Kinase-like_dom_sf"/>
</dbReference>
<dbReference type="Pfam" id="PF03109">
    <property type="entry name" value="ABC1"/>
    <property type="match status" value="2"/>
</dbReference>
<dbReference type="GO" id="GO:1901031">
    <property type="term" value="P:regulation of response to reactive oxygen species"/>
    <property type="evidence" value="ECO:0007669"/>
    <property type="project" value="TreeGrafter"/>
</dbReference>
<keyword evidence="4" id="KW-1185">Reference proteome</keyword>
<feature type="domain" description="ABC1 atypical kinase-like" evidence="2">
    <location>
        <begin position="332"/>
        <end position="439"/>
    </location>
</feature>
<gene>
    <name evidence="3" type="primary">Vigan.04G270600</name>
    <name evidence="3" type="ORF">VIGAN_04270600</name>
</gene>
<dbReference type="GO" id="GO:0046467">
    <property type="term" value="P:membrane lipid biosynthetic process"/>
    <property type="evidence" value="ECO:0007669"/>
    <property type="project" value="TreeGrafter"/>
</dbReference>
<name>A0A0S3RX90_PHAAN</name>
<protein>
    <recommendedName>
        <fullName evidence="2">ABC1 atypical kinase-like domain-containing protein</fullName>
    </recommendedName>
</protein>